<reference evidence="2 3" key="1">
    <citation type="journal article" date="2012" name="J. Bacteriol.">
        <title>Genome Sequence of Blastococcus saxobsidens DD2, a Stone-Inhabiting Bacterium.</title>
        <authorList>
            <person name="Chouaia B."/>
            <person name="Crotti E."/>
            <person name="Brusetti L."/>
            <person name="Daffonchio D."/>
            <person name="Essoussi I."/>
            <person name="Nouioui I."/>
            <person name="Sbissi I."/>
            <person name="Ghodhbane-Gtari F."/>
            <person name="Gtari M."/>
            <person name="Vacherie B."/>
            <person name="Barbe V."/>
            <person name="Medigue C."/>
            <person name="Gury J."/>
            <person name="Pujic P."/>
            <person name="Normand P."/>
        </authorList>
    </citation>
    <scope>NUCLEOTIDE SEQUENCE [LARGE SCALE GENOMIC DNA]</scope>
    <source>
        <strain evidence="2 3">DD2</strain>
    </source>
</reference>
<feature type="compositionally biased region" description="Pro residues" evidence="1">
    <location>
        <begin position="19"/>
        <end position="29"/>
    </location>
</feature>
<keyword evidence="3" id="KW-1185">Reference proteome</keyword>
<name>H6RJG1_BLASD</name>
<dbReference type="HOGENOM" id="CLU_3408826_0_0_11"/>
<dbReference type="Proteomes" id="UP000007517">
    <property type="component" value="Chromosome"/>
</dbReference>
<organism evidence="2 3">
    <name type="scientific">Blastococcus saxobsidens (strain DD2)</name>
    <dbReference type="NCBI Taxonomy" id="1146883"/>
    <lineage>
        <taxon>Bacteria</taxon>
        <taxon>Bacillati</taxon>
        <taxon>Actinomycetota</taxon>
        <taxon>Actinomycetes</taxon>
        <taxon>Geodermatophilales</taxon>
        <taxon>Geodermatophilaceae</taxon>
        <taxon>Blastococcus</taxon>
    </lineage>
</organism>
<proteinExistence type="predicted"/>
<feature type="region of interest" description="Disordered" evidence="1">
    <location>
        <begin position="1"/>
        <end position="29"/>
    </location>
</feature>
<evidence type="ECO:0000313" key="3">
    <source>
        <dbReference type="Proteomes" id="UP000007517"/>
    </source>
</evidence>
<dbReference type="STRING" id="1146883.BLASA_0074"/>
<dbReference type="AlphaFoldDB" id="H6RJG1"/>
<dbReference type="EMBL" id="FO117623">
    <property type="protein sequence ID" value="CCG01074.1"/>
    <property type="molecule type" value="Genomic_DNA"/>
</dbReference>
<protein>
    <submittedName>
        <fullName evidence="2">Uncharacterized protein</fullName>
    </submittedName>
</protein>
<reference evidence="3" key="2">
    <citation type="submission" date="2012-02" db="EMBL/GenBank/DDBJ databases">
        <title>Complete genome sequence of Blastococcus saxobsidens strain DD2.</title>
        <authorList>
            <person name="Genoscope."/>
        </authorList>
    </citation>
    <scope>NUCLEOTIDE SEQUENCE [LARGE SCALE GENOMIC DNA]</scope>
    <source>
        <strain evidence="3">DD2</strain>
    </source>
</reference>
<dbReference type="KEGG" id="bsd:BLASA_0074"/>
<gene>
    <name evidence="2" type="ordered locus">BLASA_0074</name>
</gene>
<evidence type="ECO:0000256" key="1">
    <source>
        <dbReference type="SAM" id="MobiDB-lite"/>
    </source>
</evidence>
<accession>H6RJG1</accession>
<sequence>MPDVSWGGCDVRERRHPDPPNAPSVPDPP</sequence>
<evidence type="ECO:0000313" key="2">
    <source>
        <dbReference type="EMBL" id="CCG01074.1"/>
    </source>
</evidence>